<dbReference type="EMBL" id="MT887348">
    <property type="protein sequence ID" value="QTG40724.1"/>
    <property type="molecule type" value="mRNA"/>
</dbReference>
<dbReference type="SUPFAM" id="SSF47565">
    <property type="entry name" value="Insect pheromone/odorant-binding proteins"/>
    <property type="match status" value="1"/>
</dbReference>
<proteinExistence type="evidence at transcript level"/>
<evidence type="ECO:0000256" key="5">
    <source>
        <dbReference type="ARBA" id="ARBA00056866"/>
    </source>
</evidence>
<comment type="subcellular location">
    <subcellularLocation>
        <location evidence="1">Secreted</location>
    </subcellularLocation>
</comment>
<dbReference type="Pfam" id="PF01395">
    <property type="entry name" value="PBP_GOBP"/>
    <property type="match status" value="1"/>
</dbReference>
<dbReference type="AlphaFoldDB" id="A0A8A5RNV4"/>
<name>A0A8A5RNV4_9CUCU</name>
<reference evidence="7" key="1">
    <citation type="journal article" date="2021" name="Mol. Ecol.">
        <title>Pheromone receptor of the globally invasive quarantine pest of the palm tree, the red palm weevil (Rhynchophorus ferrugineus).</title>
        <authorList>
            <person name="Antony B."/>
            <person name="Johny J."/>
            <person name="Montagne N."/>
            <person name="Jacquin-Joly E."/>
            <person name="Capoduro R."/>
            <person name="Cali K."/>
            <person name="Persaud K."/>
            <person name="Al-Saleh M.A."/>
            <person name="Pain A."/>
        </authorList>
    </citation>
    <scope>NUCLEOTIDE SEQUENCE</scope>
</reference>
<comment type="function">
    <text evidence="5">May be a carrier protein for lipids.</text>
</comment>
<keyword evidence="4" id="KW-0325">Glycoprotein</keyword>
<dbReference type="GO" id="GO:0005576">
    <property type="term" value="C:extracellular region"/>
    <property type="evidence" value="ECO:0007669"/>
    <property type="project" value="UniProtKB-SubCell"/>
</dbReference>
<dbReference type="InterPro" id="IPR036728">
    <property type="entry name" value="PBP_GOBP_sf"/>
</dbReference>
<dbReference type="Gene3D" id="1.10.238.20">
    <property type="entry name" value="Pheromone/general odorant binding protein domain"/>
    <property type="match status" value="1"/>
</dbReference>
<dbReference type="InterPro" id="IPR006170">
    <property type="entry name" value="PBP/GOBP"/>
</dbReference>
<dbReference type="PANTHER" id="PTHR21364:SF2">
    <property type="entry name" value="GENERAL ODORANT-BINDING PROTEIN 19A"/>
    <property type="match status" value="1"/>
</dbReference>
<organism evidence="7">
    <name type="scientific">Rhynchophorus palmarum</name>
    <dbReference type="NCBI Taxonomy" id="93128"/>
    <lineage>
        <taxon>Eukaryota</taxon>
        <taxon>Metazoa</taxon>
        <taxon>Ecdysozoa</taxon>
        <taxon>Arthropoda</taxon>
        <taxon>Hexapoda</taxon>
        <taxon>Insecta</taxon>
        <taxon>Pterygota</taxon>
        <taxon>Neoptera</taxon>
        <taxon>Endopterygota</taxon>
        <taxon>Coleoptera</taxon>
        <taxon>Polyphaga</taxon>
        <taxon>Cucujiformia</taxon>
        <taxon>Curculionidae</taxon>
        <taxon>Dryophthorinae</taxon>
        <taxon>Rhynchophorus</taxon>
    </lineage>
</organism>
<evidence type="ECO:0000256" key="3">
    <source>
        <dbReference type="ARBA" id="ARBA00022525"/>
    </source>
</evidence>
<dbReference type="CDD" id="cd23992">
    <property type="entry name" value="PBP_GOBP"/>
    <property type="match status" value="1"/>
</dbReference>
<evidence type="ECO:0000313" key="7">
    <source>
        <dbReference type="EMBL" id="QTG40724.1"/>
    </source>
</evidence>
<feature type="chain" id="PRO_5032379113" evidence="6">
    <location>
        <begin position="19"/>
        <end position="133"/>
    </location>
</feature>
<dbReference type="GO" id="GO:0005549">
    <property type="term" value="F:odorant binding"/>
    <property type="evidence" value="ECO:0007669"/>
    <property type="project" value="InterPro"/>
</dbReference>
<evidence type="ECO:0000256" key="6">
    <source>
        <dbReference type="SAM" id="SignalP"/>
    </source>
</evidence>
<protein>
    <submittedName>
        <fullName evidence="7">Odorant binding protein OBP23</fullName>
    </submittedName>
</protein>
<dbReference type="GO" id="GO:0007608">
    <property type="term" value="P:sensory perception of smell"/>
    <property type="evidence" value="ECO:0007669"/>
    <property type="project" value="UniProtKB-ARBA"/>
</dbReference>
<evidence type="ECO:0000256" key="4">
    <source>
        <dbReference type="ARBA" id="ARBA00023180"/>
    </source>
</evidence>
<dbReference type="SMART" id="SM00708">
    <property type="entry name" value="PhBP"/>
    <property type="match status" value="1"/>
</dbReference>
<keyword evidence="3" id="KW-0964">Secreted</keyword>
<sequence>MFKTLTIFLAVYLPYIACISDEMKELAQQLHNTCVSETGTTEDAITNARAGTFTDDEKFKCYLKCLLDQMAIVDEEGRIDVEAMIAVLPEEFQDSLPPVIRKCDTIIGANACDNIWLTQQCYYKENPEHYFLI</sequence>
<feature type="signal peptide" evidence="6">
    <location>
        <begin position="1"/>
        <end position="18"/>
    </location>
</feature>
<evidence type="ECO:0000256" key="2">
    <source>
        <dbReference type="ARBA" id="ARBA00008098"/>
    </source>
</evidence>
<evidence type="ECO:0000256" key="1">
    <source>
        <dbReference type="ARBA" id="ARBA00004613"/>
    </source>
</evidence>
<dbReference type="FunFam" id="1.10.238.20:FF:000001">
    <property type="entry name" value="General odorant-binding protein lush"/>
    <property type="match status" value="1"/>
</dbReference>
<dbReference type="PRINTS" id="PR00485">
    <property type="entry name" value="MEALWORMBTLB"/>
</dbReference>
<dbReference type="PANTHER" id="PTHR21364">
    <property type="entry name" value="GENERAL ODORANT-BINDING PROTEIN 19A"/>
    <property type="match status" value="1"/>
</dbReference>
<accession>A0A8A5RNV4</accession>
<comment type="similarity">
    <text evidence="2">Belongs to the PBP/GOBP family.</text>
</comment>
<keyword evidence="6" id="KW-0732">Signal</keyword>